<evidence type="ECO:0000256" key="3">
    <source>
        <dbReference type="ARBA" id="ARBA00022801"/>
    </source>
</evidence>
<dbReference type="EMBL" id="KV454481">
    <property type="protein sequence ID" value="ODV60744.1"/>
    <property type="molecule type" value="Genomic_DNA"/>
</dbReference>
<dbReference type="PANTHER" id="PTHR13832">
    <property type="entry name" value="PROTEIN PHOSPHATASE 2C"/>
    <property type="match status" value="1"/>
</dbReference>
<dbReference type="InterPro" id="IPR015655">
    <property type="entry name" value="PP2C"/>
</dbReference>
<dbReference type="PANTHER" id="PTHR13832:SF837">
    <property type="entry name" value="PROTEIN PHOSPHATASE 2C-LIKE DOMAIN-CONTAINING PROTEIN 1"/>
    <property type="match status" value="1"/>
</dbReference>
<evidence type="ECO:0000313" key="8">
    <source>
        <dbReference type="EMBL" id="ODV60744.1"/>
    </source>
</evidence>
<dbReference type="PROSITE" id="PS51746">
    <property type="entry name" value="PPM_2"/>
    <property type="match status" value="1"/>
</dbReference>
<dbReference type="AlphaFoldDB" id="A0A1D2VGF4"/>
<dbReference type="GO" id="GO:0004722">
    <property type="term" value="F:protein serine/threonine phosphatase activity"/>
    <property type="evidence" value="ECO:0007669"/>
    <property type="project" value="InterPro"/>
</dbReference>
<dbReference type="FunCoup" id="A0A1D2VGF4">
    <property type="interactions" value="282"/>
</dbReference>
<dbReference type="RefSeq" id="XP_020047051.1">
    <property type="nucleotide sequence ID" value="XM_020193342.1"/>
</dbReference>
<dbReference type="STRING" id="1344418.A0A1D2VGF4"/>
<dbReference type="SMART" id="SM00332">
    <property type="entry name" value="PP2Cc"/>
    <property type="match status" value="1"/>
</dbReference>
<evidence type="ECO:0000256" key="4">
    <source>
        <dbReference type="ARBA" id="ARBA00022912"/>
    </source>
</evidence>
<keyword evidence="3 5" id="KW-0378">Hydrolase</keyword>
<organism evidence="8 9">
    <name type="scientific">Ascoidea rubescens DSM 1968</name>
    <dbReference type="NCBI Taxonomy" id="1344418"/>
    <lineage>
        <taxon>Eukaryota</taxon>
        <taxon>Fungi</taxon>
        <taxon>Dikarya</taxon>
        <taxon>Ascomycota</taxon>
        <taxon>Saccharomycotina</taxon>
        <taxon>Saccharomycetes</taxon>
        <taxon>Ascoideaceae</taxon>
        <taxon>Ascoidea</taxon>
    </lineage>
</organism>
<accession>A0A1D2VGF4</accession>
<evidence type="ECO:0000256" key="1">
    <source>
        <dbReference type="ARBA" id="ARBA00006702"/>
    </source>
</evidence>
<name>A0A1D2VGF4_9ASCO</name>
<dbReference type="InterPro" id="IPR001932">
    <property type="entry name" value="PPM-type_phosphatase-like_dom"/>
</dbReference>
<dbReference type="InterPro" id="IPR036457">
    <property type="entry name" value="PPM-type-like_dom_sf"/>
</dbReference>
<keyword evidence="9" id="KW-1185">Reference proteome</keyword>
<proteinExistence type="inferred from homology"/>
<sequence>MSDLNTTNSASNHSLSSSLKQNDSYHDINDNNTISDINTLHPINNNNEPNIQDTLDNVTQNLSNLSTDDQTTLIQKKNYKLSFDVGVSENKNPKYRPTMEDVHTYVANFCERLDWGYFALFDGHAGKQAAKWCGQNLHLLLQNEILKNEKNSSKLINDQDIRSCLNNCFQEADNLIADSNNSIGSSGCTAAVAIISNPPQKNNTNINNNNNDNDTDIHKHSIINNNENYQVTKNNYRNKDKDMTIPQFSDQLNNSKIKRKLQSNFQSQSQSQYLKDYSNLFDFIPTPNHRRMLYTANVGDSRLVLCRNGFAIRLSYDHKGSDTNESNRIVQSGGLIMRNRVNGILAITRSLGDHYLKNLIIGKPYTTALEMTDGDEFLIIACDGLWDIIKDQDAVDLIRNEANPQVASRVLCDHAIKNLSMDNVTVMIIRFDQRILELTYSDSELSDYDESQSQDQLNLS</sequence>
<dbReference type="InterPro" id="IPR000222">
    <property type="entry name" value="PP2C_BS"/>
</dbReference>
<dbReference type="InParanoid" id="A0A1D2VGF4"/>
<gene>
    <name evidence="8" type="ORF">ASCRUDRAFT_76114</name>
</gene>
<dbReference type="CDD" id="cd00143">
    <property type="entry name" value="PP2Cc"/>
    <property type="match status" value="1"/>
</dbReference>
<keyword evidence="2" id="KW-0479">Metal-binding</keyword>
<evidence type="ECO:0000256" key="2">
    <source>
        <dbReference type="ARBA" id="ARBA00022723"/>
    </source>
</evidence>
<dbReference type="OrthoDB" id="10264738at2759"/>
<dbReference type="SUPFAM" id="SSF81606">
    <property type="entry name" value="PP2C-like"/>
    <property type="match status" value="1"/>
</dbReference>
<feature type="domain" description="PPM-type phosphatase" evidence="7">
    <location>
        <begin position="84"/>
        <end position="431"/>
    </location>
</feature>
<protein>
    <submittedName>
        <fullName evidence="8">PP2C-domain-containing protein</fullName>
    </submittedName>
</protein>
<reference evidence="9" key="1">
    <citation type="submission" date="2016-05" db="EMBL/GenBank/DDBJ databases">
        <title>Comparative genomics of biotechnologically important yeasts.</title>
        <authorList>
            <consortium name="DOE Joint Genome Institute"/>
            <person name="Riley R."/>
            <person name="Haridas S."/>
            <person name="Wolfe K.H."/>
            <person name="Lopes M.R."/>
            <person name="Hittinger C.T."/>
            <person name="Goker M."/>
            <person name="Salamov A."/>
            <person name="Wisecaver J."/>
            <person name="Long T.M."/>
            <person name="Aerts A.L."/>
            <person name="Barry K."/>
            <person name="Choi C."/>
            <person name="Clum A."/>
            <person name="Coughlan A.Y."/>
            <person name="Deshpande S."/>
            <person name="Douglass A.P."/>
            <person name="Hanson S.J."/>
            <person name="Klenk H.-P."/>
            <person name="Labutti K."/>
            <person name="Lapidus A."/>
            <person name="Lindquist E."/>
            <person name="Lipzen A."/>
            <person name="Meier-Kolthoff J.P."/>
            <person name="Ohm R.A."/>
            <person name="Otillar R.P."/>
            <person name="Pangilinan J."/>
            <person name="Peng Y."/>
            <person name="Rokas A."/>
            <person name="Rosa C.A."/>
            <person name="Scheuner C."/>
            <person name="Sibirny A.A."/>
            <person name="Slot J.C."/>
            <person name="Stielow J.B."/>
            <person name="Sun H."/>
            <person name="Kurtzman C.P."/>
            <person name="Blackwell M."/>
            <person name="Grigoriev I.V."/>
            <person name="Jeffries T.W."/>
        </authorList>
    </citation>
    <scope>NUCLEOTIDE SEQUENCE [LARGE SCALE GENOMIC DNA]</scope>
    <source>
        <strain evidence="9">DSM 1968</strain>
    </source>
</reference>
<dbReference type="Proteomes" id="UP000095038">
    <property type="component" value="Unassembled WGS sequence"/>
</dbReference>
<dbReference type="GO" id="GO:0046872">
    <property type="term" value="F:metal ion binding"/>
    <property type="evidence" value="ECO:0007669"/>
    <property type="project" value="UniProtKB-KW"/>
</dbReference>
<evidence type="ECO:0000313" key="9">
    <source>
        <dbReference type="Proteomes" id="UP000095038"/>
    </source>
</evidence>
<keyword evidence="4 5" id="KW-0904">Protein phosphatase</keyword>
<dbReference type="Gene3D" id="3.60.40.10">
    <property type="entry name" value="PPM-type phosphatase domain"/>
    <property type="match status" value="1"/>
</dbReference>
<dbReference type="PROSITE" id="PS01032">
    <property type="entry name" value="PPM_1"/>
    <property type="match status" value="1"/>
</dbReference>
<dbReference type="Pfam" id="PF00481">
    <property type="entry name" value="PP2C"/>
    <property type="match status" value="2"/>
</dbReference>
<feature type="region of interest" description="Disordered" evidence="6">
    <location>
        <begin position="1"/>
        <end position="27"/>
    </location>
</feature>
<evidence type="ECO:0000256" key="5">
    <source>
        <dbReference type="RuleBase" id="RU003465"/>
    </source>
</evidence>
<evidence type="ECO:0000256" key="6">
    <source>
        <dbReference type="SAM" id="MobiDB-lite"/>
    </source>
</evidence>
<feature type="compositionally biased region" description="Low complexity" evidence="6">
    <location>
        <begin position="1"/>
        <end position="19"/>
    </location>
</feature>
<comment type="similarity">
    <text evidence="1 5">Belongs to the PP2C family.</text>
</comment>
<dbReference type="GeneID" id="30966978"/>
<evidence type="ECO:0000259" key="7">
    <source>
        <dbReference type="PROSITE" id="PS51746"/>
    </source>
</evidence>